<dbReference type="AlphaFoldDB" id="A0A974HTJ6"/>
<dbReference type="GO" id="GO:0005739">
    <property type="term" value="C:mitochondrion"/>
    <property type="evidence" value="ECO:0007669"/>
    <property type="project" value="TreeGrafter"/>
</dbReference>
<reference evidence="2" key="1">
    <citation type="journal article" date="2016" name="Nature">
        <title>Genome evolution in the allotetraploid frog Xenopus laevis.</title>
        <authorList>
            <person name="Session A.M."/>
            <person name="Uno Y."/>
            <person name="Kwon T."/>
            <person name="Chapman J.A."/>
            <person name="Toyoda A."/>
            <person name="Takahashi S."/>
            <person name="Fukui A."/>
            <person name="Hikosaka A."/>
            <person name="Suzuki A."/>
            <person name="Kondo M."/>
            <person name="van Heeringen S.J."/>
            <person name="Quigley I."/>
            <person name="Heinz S."/>
            <person name="Ogino H."/>
            <person name="Ochi H."/>
            <person name="Hellsten U."/>
            <person name="Lyons J.B."/>
            <person name="Simakov O."/>
            <person name="Putnam N."/>
            <person name="Stites J."/>
            <person name="Kuroki Y."/>
            <person name="Tanaka T."/>
            <person name="Michiue T."/>
            <person name="Watanabe M."/>
            <person name="Bogdanovic O."/>
            <person name="Lister R."/>
            <person name="Georgiou G."/>
            <person name="Paranjpe S.S."/>
            <person name="van Kruijsbergen I."/>
            <person name="Shu S."/>
            <person name="Carlson J."/>
            <person name="Kinoshita T."/>
            <person name="Ohta Y."/>
            <person name="Mawaribuchi S."/>
            <person name="Jenkins J."/>
            <person name="Grimwood J."/>
            <person name="Schmutz J."/>
            <person name="Mitros T."/>
            <person name="Mozaffari S.V."/>
            <person name="Suzuki Y."/>
            <person name="Haramoto Y."/>
            <person name="Yamamoto T.S."/>
            <person name="Takagi C."/>
            <person name="Heald R."/>
            <person name="Miller K."/>
            <person name="Haudenschild C."/>
            <person name="Kitzman J."/>
            <person name="Nakayama T."/>
            <person name="Izutsu Y."/>
            <person name="Robert J."/>
            <person name="Fortriede J."/>
            <person name="Burns K."/>
            <person name="Lotay V."/>
            <person name="Karimi K."/>
            <person name="Yasuoka Y."/>
            <person name="Dichmann D.S."/>
            <person name="Flajnik M.F."/>
            <person name="Houston D.W."/>
            <person name="Shendure J."/>
            <person name="DuPasquier L."/>
            <person name="Vize P.D."/>
            <person name="Zorn A.M."/>
            <person name="Ito M."/>
            <person name="Marcotte E.M."/>
            <person name="Wallingford J.B."/>
            <person name="Ito Y."/>
            <person name="Asashima M."/>
            <person name="Ueno N."/>
            <person name="Matsuda Y."/>
            <person name="Veenstra G.J."/>
            <person name="Fujiyama A."/>
            <person name="Harland R.M."/>
            <person name="Taira M."/>
            <person name="Rokhsar D.S."/>
        </authorList>
    </citation>
    <scope>NUCLEOTIDE SEQUENCE [LARGE SCALE GENOMIC DNA]</scope>
    <source>
        <strain evidence="2">J</strain>
    </source>
</reference>
<dbReference type="PANTHER" id="PTHR46520">
    <property type="entry name" value="SERINE BETA-LACTAMASE-LIKE PROTEIN LACTB, MITOCHONDRIAL"/>
    <property type="match status" value="1"/>
</dbReference>
<protein>
    <submittedName>
        <fullName evidence="1">Uncharacterized protein</fullName>
    </submittedName>
</protein>
<name>A0A974HTJ6_XENLA</name>
<accession>A0A974HTJ6</accession>
<dbReference type="GO" id="GO:0008233">
    <property type="term" value="F:peptidase activity"/>
    <property type="evidence" value="ECO:0007669"/>
    <property type="project" value="TreeGrafter"/>
</dbReference>
<dbReference type="EMBL" id="CM004470">
    <property type="protein sequence ID" value="OCT89386.1"/>
    <property type="molecule type" value="Genomic_DNA"/>
</dbReference>
<dbReference type="Proteomes" id="UP000694892">
    <property type="component" value="Chromosome 3L"/>
</dbReference>
<evidence type="ECO:0000313" key="1">
    <source>
        <dbReference type="EMBL" id="OCT89386.1"/>
    </source>
</evidence>
<sequence>MVFKQVQNTEMSWDKDGKYAMGWGTVEEKQECGNCKHQKHYVSHTGGVAASSAILILPEEENTIHLTNERTPPPNGIVVAIICRVLVSTAQHLRLH</sequence>
<dbReference type="InterPro" id="IPR052794">
    <property type="entry name" value="Mito_Ser_Protease_LACTB"/>
</dbReference>
<proteinExistence type="predicted"/>
<organism evidence="1 2">
    <name type="scientific">Xenopus laevis</name>
    <name type="common">African clawed frog</name>
    <dbReference type="NCBI Taxonomy" id="8355"/>
    <lineage>
        <taxon>Eukaryota</taxon>
        <taxon>Metazoa</taxon>
        <taxon>Chordata</taxon>
        <taxon>Craniata</taxon>
        <taxon>Vertebrata</taxon>
        <taxon>Euteleostomi</taxon>
        <taxon>Amphibia</taxon>
        <taxon>Batrachia</taxon>
        <taxon>Anura</taxon>
        <taxon>Pipoidea</taxon>
        <taxon>Pipidae</taxon>
        <taxon>Xenopodinae</taxon>
        <taxon>Xenopus</taxon>
        <taxon>Xenopus</taxon>
    </lineage>
</organism>
<dbReference type="GO" id="GO:0006508">
    <property type="term" value="P:proteolysis"/>
    <property type="evidence" value="ECO:0007669"/>
    <property type="project" value="TreeGrafter"/>
</dbReference>
<dbReference type="PANTHER" id="PTHR46520:SF1">
    <property type="entry name" value="SERINE BETA-LACTAMASE-LIKE PROTEIN LACTB, MITOCHONDRIAL"/>
    <property type="match status" value="1"/>
</dbReference>
<evidence type="ECO:0000313" key="2">
    <source>
        <dbReference type="Proteomes" id="UP000694892"/>
    </source>
</evidence>
<gene>
    <name evidence="1" type="ORF">XELAEV_18018007mg</name>
</gene>
<dbReference type="GO" id="GO:0019216">
    <property type="term" value="P:regulation of lipid metabolic process"/>
    <property type="evidence" value="ECO:0007669"/>
    <property type="project" value="TreeGrafter"/>
</dbReference>